<dbReference type="GO" id="GO:0000725">
    <property type="term" value="P:recombinational repair"/>
    <property type="evidence" value="ECO:0007669"/>
    <property type="project" value="UniProtKB-UniRule"/>
</dbReference>
<keyword evidence="10 11" id="KW-0234">DNA repair</keyword>
<dbReference type="InterPro" id="IPR008269">
    <property type="entry name" value="Lon_proteolytic"/>
</dbReference>
<evidence type="ECO:0000256" key="1">
    <source>
        <dbReference type="ARBA" id="ARBA00022723"/>
    </source>
</evidence>
<keyword evidence="6 13" id="KW-0862">Zinc</keyword>
<dbReference type="GO" id="GO:0008270">
    <property type="term" value="F:zinc ion binding"/>
    <property type="evidence" value="ECO:0007669"/>
    <property type="project" value="UniProtKB-KW"/>
</dbReference>
<evidence type="ECO:0000256" key="3">
    <source>
        <dbReference type="ARBA" id="ARBA00022763"/>
    </source>
</evidence>
<protein>
    <recommendedName>
        <fullName evidence="11 12">DNA repair protein RadA</fullName>
    </recommendedName>
</protein>
<evidence type="ECO:0000313" key="15">
    <source>
        <dbReference type="EMBL" id="MQL51981.1"/>
    </source>
</evidence>
<dbReference type="HAMAP" id="MF_01498">
    <property type="entry name" value="RadA_bact"/>
    <property type="match status" value="1"/>
</dbReference>
<evidence type="ECO:0000256" key="9">
    <source>
        <dbReference type="ARBA" id="ARBA00023125"/>
    </source>
</evidence>
<dbReference type="InterPro" id="IPR014721">
    <property type="entry name" value="Ribsml_uS5_D2-typ_fold_subgr"/>
</dbReference>
<evidence type="ECO:0000256" key="7">
    <source>
        <dbReference type="ARBA" id="ARBA00022840"/>
    </source>
</evidence>
<dbReference type="InterPro" id="IPR041166">
    <property type="entry name" value="Rubredoxin_2"/>
</dbReference>
<dbReference type="AlphaFoldDB" id="A0A6N7IPZ1"/>
<sequence length="454" mass="48521">MAGKTRFYCQECGHRTPRWLGRCPQCGAWNTLVEEMVSGGSRPPAGSAPAEPAVPITSVSLEKEERFTTGMAELDRVLGGGVVPASLVLLGGDPGIGKSTLLLQVARGVAGSGRTVLYVTGEESLPQVRLRACRLGVESPELYLLAQTNLDLVEESILSLHPALVVVDSIQTIYRPDLSSAPGSVGQVRECTVQLMRLAKSTGIAVFLVGHVTKEGLLAGPRVLEHMVDTVLYFEGERHQSFRILRGVKNRFGSTNEIGVFEMRDSGLMEVNNPSSLFITPHHAGPVPGAVVVPTLEGTRPLLVEIQALASPTGFGTPRRMTAGVDYNRVMLVCAVLEKRVGLHLGNYDVYVNAVGGVRLLEPAVDLGVAVALASSFRDRPVDTRLAVAGEIGLTGELRPVTGIQKRLQEAAQLGFARCLVPRTNLARVDQVRMGTMQVLGAETLSEAIELVLG</sequence>
<evidence type="ECO:0000256" key="13">
    <source>
        <dbReference type="RuleBase" id="RU003555"/>
    </source>
</evidence>
<dbReference type="GO" id="GO:0005524">
    <property type="term" value="F:ATP binding"/>
    <property type="evidence" value="ECO:0007669"/>
    <property type="project" value="UniProtKB-UniRule"/>
</dbReference>
<keyword evidence="7 11" id="KW-0067">ATP-binding</keyword>
<evidence type="ECO:0000256" key="10">
    <source>
        <dbReference type="ARBA" id="ARBA00023204"/>
    </source>
</evidence>
<dbReference type="InterPro" id="IPR020588">
    <property type="entry name" value="RecA_ATP-bd"/>
</dbReference>
<dbReference type="SUPFAM" id="SSF54211">
    <property type="entry name" value="Ribosomal protein S5 domain 2-like"/>
    <property type="match status" value="1"/>
</dbReference>
<evidence type="ECO:0000256" key="6">
    <source>
        <dbReference type="ARBA" id="ARBA00022833"/>
    </source>
</evidence>
<dbReference type="Gene3D" id="3.40.50.300">
    <property type="entry name" value="P-loop containing nucleotide triphosphate hydrolases"/>
    <property type="match status" value="1"/>
</dbReference>
<dbReference type="OrthoDB" id="9803906at2"/>
<dbReference type="NCBIfam" id="TIGR00416">
    <property type="entry name" value="sms"/>
    <property type="match status" value="1"/>
</dbReference>
<dbReference type="Pfam" id="PF13481">
    <property type="entry name" value="AAA_25"/>
    <property type="match status" value="1"/>
</dbReference>
<comment type="caution">
    <text evidence="15">The sequence shown here is derived from an EMBL/GenBank/DDBJ whole genome shotgun (WGS) entry which is preliminary data.</text>
</comment>
<accession>A0A6N7IPZ1</accession>
<dbReference type="InterPro" id="IPR004504">
    <property type="entry name" value="DNA_repair_RadA"/>
</dbReference>
<keyword evidence="8 11" id="KW-0346">Stress response</keyword>
<dbReference type="EMBL" id="WHYR01000014">
    <property type="protein sequence ID" value="MQL51981.1"/>
    <property type="molecule type" value="Genomic_DNA"/>
</dbReference>
<dbReference type="GO" id="GO:0006508">
    <property type="term" value="P:proteolysis"/>
    <property type="evidence" value="ECO:0007669"/>
    <property type="project" value="InterPro"/>
</dbReference>
<evidence type="ECO:0000259" key="14">
    <source>
        <dbReference type="PROSITE" id="PS50162"/>
    </source>
</evidence>
<dbReference type="PANTHER" id="PTHR32472:SF10">
    <property type="entry name" value="DNA REPAIR PROTEIN RADA-LIKE PROTEIN"/>
    <property type="match status" value="1"/>
</dbReference>
<dbReference type="SMART" id="SM00382">
    <property type="entry name" value="AAA"/>
    <property type="match status" value="1"/>
</dbReference>
<proteinExistence type="inferred from homology"/>
<evidence type="ECO:0000256" key="4">
    <source>
        <dbReference type="ARBA" id="ARBA00022771"/>
    </source>
</evidence>
<dbReference type="PRINTS" id="PR01874">
    <property type="entry name" value="DNAREPAIRADA"/>
</dbReference>
<feature type="binding site" evidence="11">
    <location>
        <begin position="92"/>
        <end position="99"/>
    </location>
    <ligand>
        <name>ATP</name>
        <dbReference type="ChEBI" id="CHEBI:30616"/>
    </ligand>
</feature>
<evidence type="ECO:0000256" key="2">
    <source>
        <dbReference type="ARBA" id="ARBA00022741"/>
    </source>
</evidence>
<keyword evidence="5" id="KW-0378">Hydrolase</keyword>
<dbReference type="GO" id="GO:0005829">
    <property type="term" value="C:cytosol"/>
    <property type="evidence" value="ECO:0007669"/>
    <property type="project" value="TreeGrafter"/>
</dbReference>
<keyword evidence="1 11" id="KW-0479">Metal-binding</keyword>
<dbReference type="PANTHER" id="PTHR32472">
    <property type="entry name" value="DNA REPAIR PROTEIN RADA"/>
    <property type="match status" value="1"/>
</dbReference>
<keyword evidence="16" id="KW-1185">Reference proteome</keyword>
<evidence type="ECO:0000313" key="16">
    <source>
        <dbReference type="Proteomes" id="UP000441717"/>
    </source>
</evidence>
<feature type="region of interest" description="Lon-protease-like" evidence="11">
    <location>
        <begin position="349"/>
        <end position="454"/>
    </location>
</feature>
<dbReference type="Proteomes" id="UP000441717">
    <property type="component" value="Unassembled WGS sequence"/>
</dbReference>
<evidence type="ECO:0000256" key="5">
    <source>
        <dbReference type="ARBA" id="ARBA00022801"/>
    </source>
</evidence>
<dbReference type="Pfam" id="PF05362">
    <property type="entry name" value="Lon_C"/>
    <property type="match status" value="1"/>
</dbReference>
<dbReference type="GO" id="GO:0004252">
    <property type="term" value="F:serine-type endopeptidase activity"/>
    <property type="evidence" value="ECO:0007669"/>
    <property type="project" value="InterPro"/>
</dbReference>
<comment type="domain">
    <text evidence="11">The middle region has homology to RecA with ATPase motifs including the RadA KNRFG motif, while the C-terminus is homologous to Lon protease.</text>
</comment>
<dbReference type="InterPro" id="IPR027417">
    <property type="entry name" value="P-loop_NTPase"/>
</dbReference>
<dbReference type="GO" id="GO:0004176">
    <property type="term" value="F:ATP-dependent peptidase activity"/>
    <property type="evidence" value="ECO:0007669"/>
    <property type="project" value="InterPro"/>
</dbReference>
<evidence type="ECO:0000256" key="12">
    <source>
        <dbReference type="NCBIfam" id="TIGR00416"/>
    </source>
</evidence>
<reference evidence="15 16" key="1">
    <citation type="submission" date="2019-10" db="EMBL/GenBank/DDBJ databases">
        <title>Comparative genomics of sulfur disproportionating microorganisms.</title>
        <authorList>
            <person name="Ward L.M."/>
            <person name="Bertran E."/>
            <person name="Johnston D."/>
        </authorList>
    </citation>
    <scope>NUCLEOTIDE SEQUENCE [LARGE SCALE GENOMIC DNA]</scope>
    <source>
        <strain evidence="15 16">DSM 14055</strain>
    </source>
</reference>
<gene>
    <name evidence="11 15" type="primary">radA</name>
    <name evidence="15" type="ORF">GFC01_06810</name>
</gene>
<dbReference type="InterPro" id="IPR020568">
    <property type="entry name" value="Ribosomal_Su5_D2-typ_SF"/>
</dbReference>
<organism evidence="15 16">
    <name type="scientific">Desulfofundulus thermobenzoicus</name>
    <dbReference type="NCBI Taxonomy" id="29376"/>
    <lineage>
        <taxon>Bacteria</taxon>
        <taxon>Bacillati</taxon>
        <taxon>Bacillota</taxon>
        <taxon>Clostridia</taxon>
        <taxon>Eubacteriales</taxon>
        <taxon>Peptococcaceae</taxon>
        <taxon>Desulfofundulus</taxon>
    </lineage>
</organism>
<dbReference type="GO" id="GO:0003684">
    <property type="term" value="F:damaged DNA binding"/>
    <property type="evidence" value="ECO:0007669"/>
    <property type="project" value="InterPro"/>
</dbReference>
<dbReference type="Pfam" id="PF18073">
    <property type="entry name" value="Zn_ribbon_LapB"/>
    <property type="match status" value="1"/>
</dbReference>
<dbReference type="Gene3D" id="3.30.230.10">
    <property type="match status" value="1"/>
</dbReference>
<dbReference type="RefSeq" id="WP_152945906.1">
    <property type="nucleotide sequence ID" value="NZ_WHYR01000014.1"/>
</dbReference>
<dbReference type="GO" id="GO:0140664">
    <property type="term" value="F:ATP-dependent DNA damage sensor activity"/>
    <property type="evidence" value="ECO:0007669"/>
    <property type="project" value="InterPro"/>
</dbReference>
<evidence type="ECO:0000256" key="8">
    <source>
        <dbReference type="ARBA" id="ARBA00023016"/>
    </source>
</evidence>
<comment type="function">
    <text evidence="13">DNA-dependent ATPase involved in processing of recombination intermediates, plays a role in repairing DNA breaks. Stimulates the branch migration of RecA-mediated strand transfer reactions, allowing the 3' invading strand to extend heteroduplex DNA faster. Binds ssDNA in the presence of ADP but not other nucleotides, has ATPase activity that is stimulated by ssDNA and various branched DNA structures, but inhibited by SSB. Does not have RecA's homology-searching function.</text>
</comment>
<feature type="domain" description="RecA family profile 1" evidence="14">
    <location>
        <begin position="63"/>
        <end position="212"/>
    </location>
</feature>
<dbReference type="CDD" id="cd01121">
    <property type="entry name" value="RadA_SMS_N"/>
    <property type="match status" value="1"/>
</dbReference>
<keyword evidence="4 13" id="KW-0863">Zinc-finger</keyword>
<dbReference type="SUPFAM" id="SSF52540">
    <property type="entry name" value="P-loop containing nucleoside triphosphate hydrolases"/>
    <property type="match status" value="1"/>
</dbReference>
<keyword evidence="2 11" id="KW-0547">Nucleotide-binding</keyword>
<dbReference type="InterPro" id="IPR003593">
    <property type="entry name" value="AAA+_ATPase"/>
</dbReference>
<comment type="function">
    <text evidence="11">Plays a role in repairing double-strand DNA breaks, probably involving stabilizing or processing branched DNA or blocked replication forks.</text>
</comment>
<comment type="similarity">
    <text evidence="11 13">Belongs to the RecA family. RadA subfamily.</text>
</comment>
<keyword evidence="3 11" id="KW-0227">DNA damage</keyword>
<feature type="short sequence motif" description="RadA KNRFG motif" evidence="11">
    <location>
        <begin position="249"/>
        <end position="253"/>
    </location>
</feature>
<name>A0A6N7IPZ1_9FIRM</name>
<dbReference type="FunFam" id="3.40.50.300:FF:000050">
    <property type="entry name" value="DNA repair protein RadA"/>
    <property type="match status" value="1"/>
</dbReference>
<dbReference type="PROSITE" id="PS50162">
    <property type="entry name" value="RECA_2"/>
    <property type="match status" value="1"/>
</dbReference>
<keyword evidence="9 11" id="KW-0238">DNA-binding</keyword>
<evidence type="ECO:0000256" key="11">
    <source>
        <dbReference type="HAMAP-Rule" id="MF_01498"/>
    </source>
</evidence>